<accession>A0A453LXU9</accession>
<feature type="compositionally biased region" description="Low complexity" evidence="1">
    <location>
        <begin position="139"/>
        <end position="158"/>
    </location>
</feature>
<protein>
    <submittedName>
        <fullName evidence="2">Uncharacterized protein</fullName>
    </submittedName>
</protein>
<evidence type="ECO:0000256" key="1">
    <source>
        <dbReference type="SAM" id="MobiDB-lite"/>
    </source>
</evidence>
<feature type="compositionally biased region" description="Polar residues" evidence="1">
    <location>
        <begin position="224"/>
        <end position="233"/>
    </location>
</feature>
<dbReference type="Gramene" id="AET5Gv20945800.7">
    <property type="protein sequence ID" value="AET5Gv20945800.7"/>
    <property type="gene ID" value="AET5Gv20945800"/>
</dbReference>
<evidence type="ECO:0000313" key="2">
    <source>
        <dbReference type="EnsemblPlants" id="AET5Gv20945800.7"/>
    </source>
</evidence>
<dbReference type="Proteomes" id="UP000015105">
    <property type="component" value="Chromosome 5D"/>
</dbReference>
<proteinExistence type="predicted"/>
<organism evidence="2 3">
    <name type="scientific">Aegilops tauschii subsp. strangulata</name>
    <name type="common">Goatgrass</name>
    <dbReference type="NCBI Taxonomy" id="200361"/>
    <lineage>
        <taxon>Eukaryota</taxon>
        <taxon>Viridiplantae</taxon>
        <taxon>Streptophyta</taxon>
        <taxon>Embryophyta</taxon>
        <taxon>Tracheophyta</taxon>
        <taxon>Spermatophyta</taxon>
        <taxon>Magnoliopsida</taxon>
        <taxon>Liliopsida</taxon>
        <taxon>Poales</taxon>
        <taxon>Poaceae</taxon>
        <taxon>BOP clade</taxon>
        <taxon>Pooideae</taxon>
        <taxon>Triticodae</taxon>
        <taxon>Triticeae</taxon>
        <taxon>Triticinae</taxon>
        <taxon>Aegilops</taxon>
    </lineage>
</organism>
<reference evidence="2" key="4">
    <citation type="submission" date="2019-03" db="UniProtKB">
        <authorList>
            <consortium name="EnsemblPlants"/>
        </authorList>
    </citation>
    <scope>IDENTIFICATION</scope>
</reference>
<reference evidence="3" key="1">
    <citation type="journal article" date="2014" name="Science">
        <title>Ancient hybridizations among the ancestral genomes of bread wheat.</title>
        <authorList>
            <consortium name="International Wheat Genome Sequencing Consortium,"/>
            <person name="Marcussen T."/>
            <person name="Sandve S.R."/>
            <person name="Heier L."/>
            <person name="Spannagl M."/>
            <person name="Pfeifer M."/>
            <person name="Jakobsen K.S."/>
            <person name="Wulff B.B."/>
            <person name="Steuernagel B."/>
            <person name="Mayer K.F."/>
            <person name="Olsen O.A."/>
        </authorList>
    </citation>
    <scope>NUCLEOTIDE SEQUENCE [LARGE SCALE GENOMIC DNA]</scope>
    <source>
        <strain evidence="3">cv. AL8/78</strain>
    </source>
</reference>
<feature type="region of interest" description="Disordered" evidence="1">
    <location>
        <begin position="75"/>
        <end position="106"/>
    </location>
</feature>
<reference evidence="3" key="2">
    <citation type="journal article" date="2017" name="Nat. Plants">
        <title>The Aegilops tauschii genome reveals multiple impacts of transposons.</title>
        <authorList>
            <person name="Zhao G."/>
            <person name="Zou C."/>
            <person name="Li K."/>
            <person name="Wang K."/>
            <person name="Li T."/>
            <person name="Gao L."/>
            <person name="Zhang X."/>
            <person name="Wang H."/>
            <person name="Yang Z."/>
            <person name="Liu X."/>
            <person name="Jiang W."/>
            <person name="Mao L."/>
            <person name="Kong X."/>
            <person name="Jiao Y."/>
            <person name="Jia J."/>
        </authorList>
    </citation>
    <scope>NUCLEOTIDE SEQUENCE [LARGE SCALE GENOMIC DNA]</scope>
    <source>
        <strain evidence="3">cv. AL8/78</strain>
    </source>
</reference>
<keyword evidence="3" id="KW-1185">Reference proteome</keyword>
<feature type="compositionally biased region" description="Basic and acidic residues" evidence="1">
    <location>
        <begin position="77"/>
        <end position="86"/>
    </location>
</feature>
<reference evidence="2" key="5">
    <citation type="journal article" date="2021" name="G3 (Bethesda)">
        <title>Aegilops tauschii genome assembly Aet v5.0 features greater sequence contiguity and improved annotation.</title>
        <authorList>
            <person name="Wang L."/>
            <person name="Zhu T."/>
            <person name="Rodriguez J.C."/>
            <person name="Deal K.R."/>
            <person name="Dubcovsky J."/>
            <person name="McGuire P.E."/>
            <person name="Lux T."/>
            <person name="Spannagl M."/>
            <person name="Mayer K.F.X."/>
            <person name="Baldrich P."/>
            <person name="Meyers B.C."/>
            <person name="Huo N."/>
            <person name="Gu Y.Q."/>
            <person name="Zhou H."/>
            <person name="Devos K.M."/>
            <person name="Bennetzen J.L."/>
            <person name="Unver T."/>
            <person name="Budak H."/>
            <person name="Gulick P.J."/>
            <person name="Galiba G."/>
            <person name="Kalapos B."/>
            <person name="Nelson D.R."/>
            <person name="Li P."/>
            <person name="You F.M."/>
            <person name="Luo M.C."/>
            <person name="Dvorak J."/>
        </authorList>
    </citation>
    <scope>NUCLEOTIDE SEQUENCE [LARGE SCALE GENOMIC DNA]</scope>
    <source>
        <strain evidence="2">cv. AL8/78</strain>
    </source>
</reference>
<dbReference type="EnsemblPlants" id="AET5Gv20945800.7">
    <property type="protein sequence ID" value="AET5Gv20945800.7"/>
    <property type="gene ID" value="AET5Gv20945800"/>
</dbReference>
<evidence type="ECO:0000313" key="3">
    <source>
        <dbReference type="Proteomes" id="UP000015105"/>
    </source>
</evidence>
<feature type="region of interest" description="Disordered" evidence="1">
    <location>
        <begin position="212"/>
        <end position="233"/>
    </location>
</feature>
<name>A0A453LXU9_AEGTS</name>
<reference evidence="2" key="3">
    <citation type="journal article" date="2017" name="Nature">
        <title>Genome sequence of the progenitor of the wheat D genome Aegilops tauschii.</title>
        <authorList>
            <person name="Luo M.C."/>
            <person name="Gu Y.Q."/>
            <person name="Puiu D."/>
            <person name="Wang H."/>
            <person name="Twardziok S.O."/>
            <person name="Deal K.R."/>
            <person name="Huo N."/>
            <person name="Zhu T."/>
            <person name="Wang L."/>
            <person name="Wang Y."/>
            <person name="McGuire P.E."/>
            <person name="Liu S."/>
            <person name="Long H."/>
            <person name="Ramasamy R.K."/>
            <person name="Rodriguez J.C."/>
            <person name="Van S.L."/>
            <person name="Yuan L."/>
            <person name="Wang Z."/>
            <person name="Xia Z."/>
            <person name="Xiao L."/>
            <person name="Anderson O.D."/>
            <person name="Ouyang S."/>
            <person name="Liang Y."/>
            <person name="Zimin A.V."/>
            <person name="Pertea G."/>
            <person name="Qi P."/>
            <person name="Bennetzen J.L."/>
            <person name="Dai X."/>
            <person name="Dawson M.W."/>
            <person name="Muller H.G."/>
            <person name="Kugler K."/>
            <person name="Rivarola-Duarte L."/>
            <person name="Spannagl M."/>
            <person name="Mayer K.F.X."/>
            <person name="Lu F.H."/>
            <person name="Bevan M.W."/>
            <person name="Leroy P."/>
            <person name="Li P."/>
            <person name="You F.M."/>
            <person name="Sun Q."/>
            <person name="Liu Z."/>
            <person name="Lyons E."/>
            <person name="Wicker T."/>
            <person name="Salzberg S.L."/>
            <person name="Devos K.M."/>
            <person name="Dvorak J."/>
        </authorList>
    </citation>
    <scope>NUCLEOTIDE SEQUENCE [LARGE SCALE GENOMIC DNA]</scope>
    <source>
        <strain evidence="2">cv. AL8/78</strain>
    </source>
</reference>
<sequence length="281" mass="31965">MGSPQGEHGWWGERVVLLLPEGQEVPEQHPAQPGHRLRLLEGHRHRPADLLRRGRRLRRVHRAEEVARLLPWQRRQGHQDRLDDARVPASAGRRPGHQRLPEHAGSRKWSTREVWTICRIFRRTITYRKQQTWRPAPAPSTAITAADSSSNTGSFESSEGGDEYMNCLQAPAAAAPCIPQQQHQYVSQTGTVNSGNFFYRDTMHNQQFQGQWNAPPAGPMPEQKPQNPLSTADSFHQNEHSLAVATNDFHKVEALDGYLEEIARMMEVTDPAGFYDYRSYG</sequence>
<feature type="region of interest" description="Disordered" evidence="1">
    <location>
        <begin position="132"/>
        <end position="160"/>
    </location>
</feature>
<dbReference type="AlphaFoldDB" id="A0A453LXU9"/>